<keyword evidence="3 5" id="KW-0863">Zinc-finger</keyword>
<dbReference type="PANTHER" id="PTHR19818">
    <property type="entry name" value="ZINC FINGER PROTEIN ZIC AND GLI"/>
    <property type="match status" value="1"/>
</dbReference>
<dbReference type="OrthoDB" id="427030at2759"/>
<keyword evidence="4" id="KW-0862">Zinc</keyword>
<reference evidence="8 9" key="1">
    <citation type="submission" date="2016-03" db="EMBL/GenBank/DDBJ databases">
        <authorList>
            <person name="Ploux O."/>
        </authorList>
    </citation>
    <scope>NUCLEOTIDE SEQUENCE [LARGE SCALE GENOMIC DNA]</scope>
    <source>
        <strain evidence="8 9">UAMH 11012</strain>
    </source>
</reference>
<feature type="compositionally biased region" description="Polar residues" evidence="6">
    <location>
        <begin position="128"/>
        <end position="143"/>
    </location>
</feature>
<dbReference type="FunFam" id="3.30.160.60:FF:002343">
    <property type="entry name" value="Zinc finger protein 33A"/>
    <property type="match status" value="1"/>
</dbReference>
<dbReference type="GO" id="GO:0000978">
    <property type="term" value="F:RNA polymerase II cis-regulatory region sequence-specific DNA binding"/>
    <property type="evidence" value="ECO:0007669"/>
    <property type="project" value="TreeGrafter"/>
</dbReference>
<dbReference type="GO" id="GO:0005634">
    <property type="term" value="C:nucleus"/>
    <property type="evidence" value="ECO:0007669"/>
    <property type="project" value="UniProtKB-ARBA"/>
</dbReference>
<dbReference type="InterPro" id="IPR050329">
    <property type="entry name" value="GLI_C2H2-zinc-finger"/>
</dbReference>
<evidence type="ECO:0000256" key="2">
    <source>
        <dbReference type="ARBA" id="ARBA00022737"/>
    </source>
</evidence>
<evidence type="ECO:0000256" key="3">
    <source>
        <dbReference type="ARBA" id="ARBA00022771"/>
    </source>
</evidence>
<dbReference type="Gene3D" id="3.30.160.60">
    <property type="entry name" value="Classic Zinc Finger"/>
    <property type="match status" value="4"/>
</dbReference>
<evidence type="ECO:0000259" key="7">
    <source>
        <dbReference type="PROSITE" id="PS50157"/>
    </source>
</evidence>
<keyword evidence="1" id="KW-0479">Metal-binding</keyword>
<evidence type="ECO:0000256" key="5">
    <source>
        <dbReference type="PROSITE-ProRule" id="PRU00042"/>
    </source>
</evidence>
<dbReference type="STRING" id="576137.A0A1L7X1P7"/>
<dbReference type="PANTHER" id="PTHR19818:SF139">
    <property type="entry name" value="PAIR-RULE PROTEIN ODD-PAIRED"/>
    <property type="match status" value="1"/>
</dbReference>
<dbReference type="GO" id="GO:0045944">
    <property type="term" value="P:positive regulation of transcription by RNA polymerase II"/>
    <property type="evidence" value="ECO:0007669"/>
    <property type="project" value="UniProtKB-ARBA"/>
</dbReference>
<dbReference type="SUPFAM" id="SSF57667">
    <property type="entry name" value="beta-beta-alpha zinc fingers"/>
    <property type="match status" value="3"/>
</dbReference>
<gene>
    <name evidence="8" type="ORF">PAC_08847</name>
</gene>
<feature type="compositionally biased region" description="Low complexity" evidence="6">
    <location>
        <begin position="472"/>
        <end position="481"/>
    </location>
</feature>
<feature type="compositionally biased region" description="Polar residues" evidence="6">
    <location>
        <begin position="217"/>
        <end position="232"/>
    </location>
</feature>
<dbReference type="GO" id="GO:0008270">
    <property type="term" value="F:zinc ion binding"/>
    <property type="evidence" value="ECO:0007669"/>
    <property type="project" value="UniProtKB-KW"/>
</dbReference>
<feature type="region of interest" description="Disordered" evidence="6">
    <location>
        <begin position="109"/>
        <end position="143"/>
    </location>
</feature>
<dbReference type="GO" id="GO:0000981">
    <property type="term" value="F:DNA-binding transcription factor activity, RNA polymerase II-specific"/>
    <property type="evidence" value="ECO:0007669"/>
    <property type="project" value="TreeGrafter"/>
</dbReference>
<dbReference type="PROSITE" id="PS00028">
    <property type="entry name" value="ZINC_FINGER_C2H2_1"/>
    <property type="match status" value="4"/>
</dbReference>
<feature type="domain" description="C2H2-type" evidence="7">
    <location>
        <begin position="326"/>
        <end position="351"/>
    </location>
</feature>
<dbReference type="InterPro" id="IPR013087">
    <property type="entry name" value="Znf_C2H2_type"/>
</dbReference>
<sequence>MDISGIIQQYDQRTASSSAALTRAIMAPHHYVPAHPYSGAPINTIVSTHQQAQHHNPFGYGSYSGPSPNGMIPAFANNFIQQRPLPRLMAPDGDGGPGMSFSRTTRQGFVEEHQSQSPPIKTEPLWSVPNNSPTFVPTNNNNNKTVSPITPGSAASDVNFGTEVDTLMKAIQAKSKTTQPQTPSPVDQSRPVVGVSHTPPYRPTAPQGGGYEESKFKLTQGTLQEDTSSSQKGGKKRYQCTIENCTKSFYQKTHLDIHERAHTGVKPYPCKEAGCGRSFSQLGNLKTHERRHTGERPYQCEICGKRFAQRGNVRAHKIVHDQSKPYLCRLDDCGKQFTQLGNLKSHQNKFHIATIRALTQKFASIKDGDIVHAADKELWEYFADLYKNSNKGIKGRGKDRKVGSNSMALNSSMRNLGVHSQSNGYSMSAVGRGNMAVSVGMNHGLNVTGHGRGDGNGNGNGQQYEMFDVDEQGSQSQCGSHSGSGGASSVGTCYDDAPSDGFEDPGRGNDLAFGDRIY</sequence>
<evidence type="ECO:0000256" key="1">
    <source>
        <dbReference type="ARBA" id="ARBA00022723"/>
    </source>
</evidence>
<dbReference type="FunFam" id="3.30.160.60:FF:000557">
    <property type="entry name" value="zinc finger and SCAN domain-containing protein 29"/>
    <property type="match status" value="1"/>
</dbReference>
<protein>
    <recommendedName>
        <fullName evidence="7">C2H2-type domain-containing protein</fullName>
    </recommendedName>
</protein>
<dbReference type="EMBL" id="FJOG01000013">
    <property type="protein sequence ID" value="CZR58955.1"/>
    <property type="molecule type" value="Genomic_DNA"/>
</dbReference>
<evidence type="ECO:0000313" key="8">
    <source>
        <dbReference type="EMBL" id="CZR58955.1"/>
    </source>
</evidence>
<accession>A0A1L7X1P7</accession>
<feature type="region of interest" description="Disordered" evidence="6">
    <location>
        <begin position="173"/>
        <end position="234"/>
    </location>
</feature>
<keyword evidence="2" id="KW-0677">Repeat</keyword>
<keyword evidence="9" id="KW-1185">Reference proteome</keyword>
<feature type="domain" description="C2H2-type" evidence="7">
    <location>
        <begin position="298"/>
        <end position="325"/>
    </location>
</feature>
<dbReference type="InterPro" id="IPR036236">
    <property type="entry name" value="Znf_C2H2_sf"/>
</dbReference>
<dbReference type="AlphaFoldDB" id="A0A1L7X1P7"/>
<dbReference type="Proteomes" id="UP000184330">
    <property type="component" value="Unassembled WGS sequence"/>
</dbReference>
<evidence type="ECO:0000313" key="9">
    <source>
        <dbReference type="Proteomes" id="UP000184330"/>
    </source>
</evidence>
<dbReference type="PROSITE" id="PS50157">
    <property type="entry name" value="ZINC_FINGER_C2H2_2"/>
    <property type="match status" value="4"/>
</dbReference>
<name>A0A1L7X1P7_9HELO</name>
<feature type="compositionally biased region" description="Polar residues" evidence="6">
    <location>
        <begin position="174"/>
        <end position="187"/>
    </location>
</feature>
<evidence type="ECO:0000256" key="4">
    <source>
        <dbReference type="ARBA" id="ARBA00022833"/>
    </source>
</evidence>
<feature type="region of interest" description="Disordered" evidence="6">
    <location>
        <begin position="471"/>
        <end position="518"/>
    </location>
</feature>
<organism evidence="8 9">
    <name type="scientific">Phialocephala subalpina</name>
    <dbReference type="NCBI Taxonomy" id="576137"/>
    <lineage>
        <taxon>Eukaryota</taxon>
        <taxon>Fungi</taxon>
        <taxon>Dikarya</taxon>
        <taxon>Ascomycota</taxon>
        <taxon>Pezizomycotina</taxon>
        <taxon>Leotiomycetes</taxon>
        <taxon>Helotiales</taxon>
        <taxon>Mollisiaceae</taxon>
        <taxon>Phialocephala</taxon>
        <taxon>Phialocephala fortinii species complex</taxon>
    </lineage>
</organism>
<dbReference type="Pfam" id="PF00096">
    <property type="entry name" value="zf-C2H2"/>
    <property type="match status" value="4"/>
</dbReference>
<dbReference type="SMART" id="SM00355">
    <property type="entry name" value="ZnF_C2H2"/>
    <property type="match status" value="4"/>
</dbReference>
<proteinExistence type="predicted"/>
<feature type="domain" description="C2H2-type" evidence="7">
    <location>
        <begin position="268"/>
        <end position="297"/>
    </location>
</feature>
<evidence type="ECO:0000256" key="6">
    <source>
        <dbReference type="SAM" id="MobiDB-lite"/>
    </source>
</evidence>
<feature type="domain" description="C2H2-type" evidence="7">
    <location>
        <begin position="238"/>
        <end position="267"/>
    </location>
</feature>